<sequence>MAVGQNSIYKQKDTKLITSEPSAAGKDSVTYTLQAEWDWSVQILPALGAGCDSIYTSVKIYVSNSDADDSWTAINMNDTYTSAIDTLTEANIAIGAAWLHSTTSFQHSRIKVLLECLDDTPEDNTYYIYFLAKPNYTWNNR</sequence>
<gene>
    <name evidence="1" type="ORF">MM171B00902_0005</name>
</gene>
<name>A0A6M3M5R4_9ZZZZ</name>
<protein>
    <submittedName>
        <fullName evidence="1">Uncharacterized protein</fullName>
    </submittedName>
</protein>
<reference evidence="1" key="1">
    <citation type="submission" date="2020-03" db="EMBL/GenBank/DDBJ databases">
        <title>The deep terrestrial virosphere.</title>
        <authorList>
            <person name="Holmfeldt K."/>
            <person name="Nilsson E."/>
            <person name="Simone D."/>
            <person name="Lopez-Fernandez M."/>
            <person name="Wu X."/>
            <person name="de Brujin I."/>
            <person name="Lundin D."/>
            <person name="Andersson A."/>
            <person name="Bertilsson S."/>
            <person name="Dopson M."/>
        </authorList>
    </citation>
    <scope>NUCLEOTIDE SEQUENCE</scope>
    <source>
        <strain evidence="1">MM171B00902</strain>
    </source>
</reference>
<proteinExistence type="predicted"/>
<accession>A0A6M3M5R4</accession>
<dbReference type="EMBL" id="MT143824">
    <property type="protein sequence ID" value="QJB03087.1"/>
    <property type="molecule type" value="Genomic_DNA"/>
</dbReference>
<organism evidence="1">
    <name type="scientific">viral metagenome</name>
    <dbReference type="NCBI Taxonomy" id="1070528"/>
    <lineage>
        <taxon>unclassified sequences</taxon>
        <taxon>metagenomes</taxon>
        <taxon>organismal metagenomes</taxon>
    </lineage>
</organism>
<evidence type="ECO:0000313" key="1">
    <source>
        <dbReference type="EMBL" id="QJB03087.1"/>
    </source>
</evidence>
<dbReference type="AlphaFoldDB" id="A0A6M3M5R4"/>